<dbReference type="HOGENOM" id="CLU_3022296_0_0_10"/>
<name>F3PVM0_9BACE</name>
<dbReference type="EMBL" id="AFBN01000078">
    <property type="protein sequence ID" value="EGF54117.1"/>
    <property type="molecule type" value="Genomic_DNA"/>
</dbReference>
<comment type="caution">
    <text evidence="1">The sequence shown here is derived from an EMBL/GenBank/DDBJ whole genome shotgun (WGS) entry which is preliminary data.</text>
</comment>
<dbReference type="AlphaFoldDB" id="F3PVM0"/>
<dbReference type="Proteomes" id="UP000003416">
    <property type="component" value="Unassembled WGS sequence"/>
</dbReference>
<sequence>MYIFNFKIINYSLLQIPFKIRDNEYTEKKLNQEESSIANITISFKVDTLFFCLQN</sequence>
<evidence type="ECO:0000313" key="2">
    <source>
        <dbReference type="Proteomes" id="UP000003416"/>
    </source>
</evidence>
<proteinExistence type="predicted"/>
<gene>
    <name evidence="1" type="ORF">HMPREF9446_02797</name>
</gene>
<keyword evidence="2" id="KW-1185">Reference proteome</keyword>
<reference evidence="1 2" key="1">
    <citation type="submission" date="2011-02" db="EMBL/GenBank/DDBJ databases">
        <authorList>
            <person name="Weinstock G."/>
            <person name="Sodergren E."/>
            <person name="Clifton S."/>
            <person name="Fulton L."/>
            <person name="Fulton B."/>
            <person name="Courtney L."/>
            <person name="Fronick C."/>
            <person name="Harrison M."/>
            <person name="Strong C."/>
            <person name="Farmer C."/>
            <person name="Delahaunty K."/>
            <person name="Markovic C."/>
            <person name="Hall O."/>
            <person name="Minx P."/>
            <person name="Tomlinson C."/>
            <person name="Mitreva M."/>
            <person name="Hou S."/>
            <person name="Chen J."/>
            <person name="Wollam A."/>
            <person name="Pepin K.H."/>
            <person name="Johnson M."/>
            <person name="Bhonagiri V."/>
            <person name="Zhang X."/>
            <person name="Suruliraj S."/>
            <person name="Warren W."/>
            <person name="Chinwalla A."/>
            <person name="Mardis E.R."/>
            <person name="Wilson R.K."/>
        </authorList>
    </citation>
    <scope>NUCLEOTIDE SEQUENCE [LARGE SCALE GENOMIC DNA]</scope>
    <source>
        <strain evidence="1 2">YIT 12057</strain>
    </source>
</reference>
<accession>F3PVM0</accession>
<protein>
    <submittedName>
        <fullName evidence="1">Conserved domain protein</fullName>
    </submittedName>
</protein>
<organism evidence="1 2">
    <name type="scientific">Bacteroides fluxus YIT 12057</name>
    <dbReference type="NCBI Taxonomy" id="763034"/>
    <lineage>
        <taxon>Bacteria</taxon>
        <taxon>Pseudomonadati</taxon>
        <taxon>Bacteroidota</taxon>
        <taxon>Bacteroidia</taxon>
        <taxon>Bacteroidales</taxon>
        <taxon>Bacteroidaceae</taxon>
        <taxon>Bacteroides</taxon>
    </lineage>
</organism>
<evidence type="ECO:0000313" key="1">
    <source>
        <dbReference type="EMBL" id="EGF54117.1"/>
    </source>
</evidence>
<dbReference type="STRING" id="763034.HMPREF9446_02797"/>